<keyword evidence="3" id="KW-1185">Reference proteome</keyword>
<accession>A0A422NF63</accession>
<evidence type="ECO:0000313" key="3">
    <source>
        <dbReference type="Proteomes" id="UP000284403"/>
    </source>
</evidence>
<dbReference type="GeneID" id="40321631"/>
<dbReference type="AlphaFoldDB" id="A0A422NF63"/>
<feature type="region of interest" description="Disordered" evidence="1">
    <location>
        <begin position="35"/>
        <end position="65"/>
    </location>
</feature>
<reference evidence="2 3" key="1">
    <citation type="journal article" date="2018" name="BMC Genomics">
        <title>Genomic comparison of Trypanosoma conorhini and Trypanosoma rangeli to Trypanosoma cruzi strains of high and low virulence.</title>
        <authorList>
            <person name="Bradwell K.R."/>
            <person name="Koparde V.N."/>
            <person name="Matveyev A.V."/>
            <person name="Serrano M.G."/>
            <person name="Alves J.M."/>
            <person name="Parikh H."/>
            <person name="Huang B."/>
            <person name="Lee V."/>
            <person name="Espinosa-Alvarez O."/>
            <person name="Ortiz P.A."/>
            <person name="Costa-Martins A.G."/>
            <person name="Teixeira M.M."/>
            <person name="Buck G.A."/>
        </authorList>
    </citation>
    <scope>NUCLEOTIDE SEQUENCE [LARGE SCALE GENOMIC DNA]</scope>
    <source>
        <strain evidence="2 3">025E</strain>
    </source>
</reference>
<dbReference type="EMBL" id="MKKU01000692">
    <property type="protein sequence ID" value="RNF04100.1"/>
    <property type="molecule type" value="Genomic_DNA"/>
</dbReference>
<evidence type="ECO:0000313" key="2">
    <source>
        <dbReference type="EMBL" id="RNF04100.1"/>
    </source>
</evidence>
<feature type="region of interest" description="Disordered" evidence="1">
    <location>
        <begin position="1"/>
        <end position="21"/>
    </location>
</feature>
<dbReference type="RefSeq" id="XP_029224978.1">
    <property type="nucleotide sequence ID" value="XM_029374877.1"/>
</dbReference>
<evidence type="ECO:0000256" key="1">
    <source>
        <dbReference type="SAM" id="MobiDB-lite"/>
    </source>
</evidence>
<protein>
    <submittedName>
        <fullName evidence="2">Uncharacterized protein</fullName>
    </submittedName>
</protein>
<feature type="region of interest" description="Disordered" evidence="1">
    <location>
        <begin position="241"/>
        <end position="260"/>
    </location>
</feature>
<organism evidence="2 3">
    <name type="scientific">Trypanosoma conorhini</name>
    <dbReference type="NCBI Taxonomy" id="83891"/>
    <lineage>
        <taxon>Eukaryota</taxon>
        <taxon>Discoba</taxon>
        <taxon>Euglenozoa</taxon>
        <taxon>Kinetoplastea</taxon>
        <taxon>Metakinetoplastina</taxon>
        <taxon>Trypanosomatida</taxon>
        <taxon>Trypanosomatidae</taxon>
        <taxon>Trypanosoma</taxon>
    </lineage>
</organism>
<feature type="compositionally biased region" description="Low complexity" evidence="1">
    <location>
        <begin position="41"/>
        <end position="50"/>
    </location>
</feature>
<feature type="region of interest" description="Disordered" evidence="1">
    <location>
        <begin position="165"/>
        <end position="215"/>
    </location>
</feature>
<comment type="caution">
    <text evidence="2">The sequence shown here is derived from an EMBL/GenBank/DDBJ whole genome shotgun (WGS) entry which is preliminary data.</text>
</comment>
<sequence>MQRRAPQREIRRGGARSRPGVGALLCGGRLAIRRRNRRTGGARAKTALARPQLAASPGTGREHRPFQRATATLRRDAFVAAVRGGEAASSCAAQQGGQFQRPERWSSAFRGPVRAPIPRLEKCGGPVAVGRWRQRKLPKRIKKNTLTCSQQKACQSEHAPQLAIFSTTSPKRDSIPPCLRNRQHSIGRPAKGNQDSIPRPRKAGEAATDKSTAQEMSPIVGRVGILGGKSTAFVPRLLQKATRQGGRVRRGRPPGVCQAPHMSISAIHGKFWK</sequence>
<gene>
    <name evidence="2" type="ORF">Tco025E_08020</name>
</gene>
<dbReference type="Proteomes" id="UP000284403">
    <property type="component" value="Unassembled WGS sequence"/>
</dbReference>
<proteinExistence type="predicted"/>
<feature type="compositionally biased region" description="Basic and acidic residues" evidence="1">
    <location>
        <begin position="1"/>
        <end position="12"/>
    </location>
</feature>
<name>A0A422NF63_9TRYP</name>